<keyword evidence="2" id="KW-0810">Translation regulation</keyword>
<dbReference type="Pfam" id="PF05456">
    <property type="entry name" value="eIF_4EBP"/>
    <property type="match status" value="1"/>
</dbReference>
<evidence type="ECO:0000256" key="4">
    <source>
        <dbReference type="SAM" id="MobiDB-lite"/>
    </source>
</evidence>
<evidence type="ECO:0008006" key="7">
    <source>
        <dbReference type="Google" id="ProtNLM"/>
    </source>
</evidence>
<dbReference type="PANTHER" id="PTHR12669">
    <property type="entry name" value="EUKARYOTIC TRANSLATION INITIATION FACTOR 4E-BINDING PROTEIN"/>
    <property type="match status" value="1"/>
</dbReference>
<evidence type="ECO:0000256" key="1">
    <source>
        <dbReference type="ARBA" id="ARBA00005480"/>
    </source>
</evidence>
<dbReference type="GO" id="GO:0008190">
    <property type="term" value="F:eukaryotic initiation factor 4E binding"/>
    <property type="evidence" value="ECO:0007669"/>
    <property type="project" value="InterPro"/>
</dbReference>
<name>A0A8J4UVP3_9MYCE</name>
<dbReference type="PANTHER" id="PTHR12669:SF12">
    <property type="entry name" value="EUKARYOTIC TRANSLATION INITIATION FACTOR 4E-BINDING PROTEIN"/>
    <property type="match status" value="1"/>
</dbReference>
<organism evidence="5 6">
    <name type="scientific">Polysphondylium violaceum</name>
    <dbReference type="NCBI Taxonomy" id="133409"/>
    <lineage>
        <taxon>Eukaryota</taxon>
        <taxon>Amoebozoa</taxon>
        <taxon>Evosea</taxon>
        <taxon>Eumycetozoa</taxon>
        <taxon>Dictyostelia</taxon>
        <taxon>Dictyosteliales</taxon>
        <taxon>Dictyosteliaceae</taxon>
        <taxon>Polysphondylium</taxon>
    </lineage>
</organism>
<reference evidence="5" key="1">
    <citation type="submission" date="2020-01" db="EMBL/GenBank/DDBJ databases">
        <title>Development of genomics and gene disruption for Polysphondylium violaceum indicates a role for the polyketide synthase stlB in stalk morphogenesis.</title>
        <authorList>
            <person name="Narita B."/>
            <person name="Kawabe Y."/>
            <person name="Kin K."/>
            <person name="Saito T."/>
            <person name="Gibbs R."/>
            <person name="Kuspa A."/>
            <person name="Muzny D."/>
            <person name="Queller D."/>
            <person name="Richards S."/>
            <person name="Strassman J."/>
            <person name="Sucgang R."/>
            <person name="Worley K."/>
            <person name="Schaap P."/>
        </authorList>
    </citation>
    <scope>NUCLEOTIDE SEQUENCE</scope>
    <source>
        <strain evidence="5">QSvi11</strain>
    </source>
</reference>
<dbReference type="GO" id="GO:0045947">
    <property type="term" value="P:negative regulation of translational initiation"/>
    <property type="evidence" value="ECO:0007669"/>
    <property type="project" value="InterPro"/>
</dbReference>
<dbReference type="GO" id="GO:0005737">
    <property type="term" value="C:cytoplasm"/>
    <property type="evidence" value="ECO:0007669"/>
    <property type="project" value="TreeGrafter"/>
</dbReference>
<proteinExistence type="inferred from homology"/>
<dbReference type="Proteomes" id="UP000695562">
    <property type="component" value="Unassembled WGS sequence"/>
</dbReference>
<feature type="compositionally biased region" description="Pro residues" evidence="4">
    <location>
        <begin position="82"/>
        <end position="91"/>
    </location>
</feature>
<evidence type="ECO:0000313" key="6">
    <source>
        <dbReference type="Proteomes" id="UP000695562"/>
    </source>
</evidence>
<dbReference type="OrthoDB" id="19729at2759"/>
<comment type="similarity">
    <text evidence="1">Belongs to the eIF4E-binding protein family.</text>
</comment>
<comment type="caution">
    <text evidence="5">The sequence shown here is derived from an EMBL/GenBank/DDBJ whole genome shotgun (WGS) entry which is preliminary data.</text>
</comment>
<sequence>MSSTTKAIPVSLKIDRNDINFSTSVGGTLYGTTPGGTKIVYDRNTLLQYRNSPLSKTPPPELAHLTEAMRSKKPIASTPTKPVNPPQPTPTKPTDEEMFQME</sequence>
<dbReference type="AlphaFoldDB" id="A0A8J4UVP3"/>
<accession>A0A8J4UVP3</accession>
<keyword evidence="6" id="KW-1185">Reference proteome</keyword>
<evidence type="ECO:0000256" key="3">
    <source>
        <dbReference type="ARBA" id="ARBA00023193"/>
    </source>
</evidence>
<evidence type="ECO:0000256" key="2">
    <source>
        <dbReference type="ARBA" id="ARBA00022845"/>
    </source>
</evidence>
<gene>
    <name evidence="5" type="ORF">CYY_009796</name>
</gene>
<protein>
    <recommendedName>
        <fullName evidence="7">4E-binding protein</fullName>
    </recommendedName>
</protein>
<evidence type="ECO:0000313" key="5">
    <source>
        <dbReference type="EMBL" id="KAF2068880.1"/>
    </source>
</evidence>
<feature type="region of interest" description="Disordered" evidence="4">
    <location>
        <begin position="66"/>
        <end position="102"/>
    </location>
</feature>
<dbReference type="InterPro" id="IPR008606">
    <property type="entry name" value="EIF4EBP"/>
</dbReference>
<keyword evidence="3" id="KW-0652">Protein synthesis inhibitor</keyword>
<dbReference type="EMBL" id="AJWJ01000810">
    <property type="protein sequence ID" value="KAF2068880.1"/>
    <property type="molecule type" value="Genomic_DNA"/>
</dbReference>